<name>A0A2P6NFV8_9EUKA</name>
<evidence type="ECO:0000313" key="2">
    <source>
        <dbReference type="Proteomes" id="UP000241769"/>
    </source>
</evidence>
<evidence type="ECO:0000313" key="1">
    <source>
        <dbReference type="EMBL" id="PRP82811.1"/>
    </source>
</evidence>
<protein>
    <submittedName>
        <fullName evidence="1">Uncharacterized protein</fullName>
    </submittedName>
</protein>
<dbReference type="InParanoid" id="A0A2P6NFV8"/>
<sequence length="78" mass="8957">MLEEKHLVGHFGSIVVRSCPDVNSIKLHAAATTLSHKNHITYPYVARFQVNSPSFFALHIQLLVKYHWYNPQAAKTRQ</sequence>
<comment type="caution">
    <text evidence="1">The sequence shown here is derived from an EMBL/GenBank/DDBJ whole genome shotgun (WGS) entry which is preliminary data.</text>
</comment>
<dbReference type="Proteomes" id="UP000241769">
    <property type="component" value="Unassembled WGS sequence"/>
</dbReference>
<proteinExistence type="predicted"/>
<keyword evidence="2" id="KW-1185">Reference proteome</keyword>
<gene>
    <name evidence="1" type="ORF">PROFUN_10026</name>
</gene>
<accession>A0A2P6NFV8</accession>
<dbReference type="AlphaFoldDB" id="A0A2P6NFV8"/>
<dbReference type="EMBL" id="MDYQ01000095">
    <property type="protein sequence ID" value="PRP82811.1"/>
    <property type="molecule type" value="Genomic_DNA"/>
</dbReference>
<reference evidence="1 2" key="1">
    <citation type="journal article" date="2018" name="Genome Biol. Evol.">
        <title>Multiple Roots of Fruiting Body Formation in Amoebozoa.</title>
        <authorList>
            <person name="Hillmann F."/>
            <person name="Forbes G."/>
            <person name="Novohradska S."/>
            <person name="Ferling I."/>
            <person name="Riege K."/>
            <person name="Groth M."/>
            <person name="Westermann M."/>
            <person name="Marz M."/>
            <person name="Spaller T."/>
            <person name="Winckler T."/>
            <person name="Schaap P."/>
            <person name="Glockner G."/>
        </authorList>
    </citation>
    <scope>NUCLEOTIDE SEQUENCE [LARGE SCALE GENOMIC DNA]</scope>
    <source>
        <strain evidence="1 2">Jena</strain>
    </source>
</reference>
<organism evidence="1 2">
    <name type="scientific">Planoprotostelium fungivorum</name>
    <dbReference type="NCBI Taxonomy" id="1890364"/>
    <lineage>
        <taxon>Eukaryota</taxon>
        <taxon>Amoebozoa</taxon>
        <taxon>Evosea</taxon>
        <taxon>Variosea</taxon>
        <taxon>Cavosteliida</taxon>
        <taxon>Cavosteliaceae</taxon>
        <taxon>Planoprotostelium</taxon>
    </lineage>
</organism>